<protein>
    <recommendedName>
        <fullName evidence="12">G-protein coupled receptors family 1 profile domain-containing protein</fullName>
    </recommendedName>
</protein>
<evidence type="ECO:0000256" key="9">
    <source>
        <dbReference type="ARBA" id="ARBA00023170"/>
    </source>
</evidence>
<dbReference type="PANTHER" id="PTHR24372:SF77">
    <property type="entry name" value="G-PROTEIN COUPLED RECEPTORS FAMILY 1 PROFILE DOMAIN-CONTAINING PROTEIN"/>
    <property type="match status" value="1"/>
</dbReference>
<accession>A0A7M7P6K3</accession>
<dbReference type="Pfam" id="PF00001">
    <property type="entry name" value="7tm_1"/>
    <property type="match status" value="2"/>
</dbReference>
<evidence type="ECO:0000256" key="10">
    <source>
        <dbReference type="ARBA" id="ARBA00023224"/>
    </source>
</evidence>
<dbReference type="PANTHER" id="PTHR24372">
    <property type="entry name" value="GLYCOPROTEIN HORMONE RECEPTOR"/>
    <property type="match status" value="1"/>
</dbReference>
<dbReference type="Gene3D" id="1.20.1070.10">
    <property type="entry name" value="Rhodopsin 7-helix transmembrane proteins"/>
    <property type="match status" value="1"/>
</dbReference>
<dbReference type="OrthoDB" id="6163051at2759"/>
<dbReference type="RefSeq" id="XP_030846903.1">
    <property type="nucleotide sequence ID" value="XM_030991043.1"/>
</dbReference>
<dbReference type="PROSITE" id="PS50262">
    <property type="entry name" value="G_PROTEIN_RECEP_F1_2"/>
    <property type="match status" value="1"/>
</dbReference>
<dbReference type="GO" id="GO:0007189">
    <property type="term" value="P:adenylate cyclase-activating G protein-coupled receptor signaling pathway"/>
    <property type="evidence" value="ECO:0000318"/>
    <property type="project" value="GO_Central"/>
</dbReference>
<feature type="transmembrane region" description="Helical" evidence="11">
    <location>
        <begin position="123"/>
        <end position="142"/>
    </location>
</feature>
<proteinExistence type="predicted"/>
<dbReference type="FunFam" id="1.20.1070.10:FF:000343">
    <property type="entry name" value="Uncharacterized protein"/>
    <property type="match status" value="1"/>
</dbReference>
<keyword evidence="6 11" id="KW-1133">Transmembrane helix</keyword>
<evidence type="ECO:0000313" key="14">
    <source>
        <dbReference type="Proteomes" id="UP000007110"/>
    </source>
</evidence>
<evidence type="ECO:0000313" key="13">
    <source>
        <dbReference type="EnsemblMetazoa" id="XP_030846903"/>
    </source>
</evidence>
<evidence type="ECO:0000256" key="4">
    <source>
        <dbReference type="ARBA" id="ARBA00022692"/>
    </source>
</evidence>
<keyword evidence="3" id="KW-0433">Leucine-rich repeat</keyword>
<keyword evidence="2" id="KW-1003">Cell membrane</keyword>
<dbReference type="FunCoup" id="A0A7M7P6K3">
    <property type="interactions" value="641"/>
</dbReference>
<comment type="subcellular location">
    <subcellularLocation>
        <location evidence="1">Cell membrane</location>
        <topology evidence="1">Multi-pass membrane protein</topology>
    </subcellularLocation>
</comment>
<keyword evidence="5" id="KW-0677">Repeat</keyword>
<organism evidence="13 14">
    <name type="scientific">Strongylocentrotus purpuratus</name>
    <name type="common">Purple sea urchin</name>
    <dbReference type="NCBI Taxonomy" id="7668"/>
    <lineage>
        <taxon>Eukaryota</taxon>
        <taxon>Metazoa</taxon>
        <taxon>Echinodermata</taxon>
        <taxon>Eleutherozoa</taxon>
        <taxon>Echinozoa</taxon>
        <taxon>Echinoidea</taxon>
        <taxon>Euechinoidea</taxon>
        <taxon>Echinacea</taxon>
        <taxon>Camarodonta</taxon>
        <taxon>Echinidea</taxon>
        <taxon>Strongylocentrotidae</taxon>
        <taxon>Strongylocentrotus</taxon>
    </lineage>
</organism>
<dbReference type="SUPFAM" id="SSF81321">
    <property type="entry name" value="Family A G protein-coupled receptor-like"/>
    <property type="match status" value="1"/>
</dbReference>
<keyword evidence="14" id="KW-1185">Reference proteome</keyword>
<keyword evidence="8 11" id="KW-0472">Membrane</keyword>
<dbReference type="Pfam" id="PF13855">
    <property type="entry name" value="LRR_8"/>
    <property type="match status" value="1"/>
</dbReference>
<keyword evidence="4 11" id="KW-0812">Transmembrane</keyword>
<feature type="transmembrane region" description="Helical" evidence="11">
    <location>
        <begin position="212"/>
        <end position="231"/>
    </location>
</feature>
<dbReference type="InterPro" id="IPR017452">
    <property type="entry name" value="GPCR_Rhodpsn_7TM"/>
</dbReference>
<evidence type="ECO:0000256" key="6">
    <source>
        <dbReference type="ARBA" id="ARBA00022989"/>
    </source>
</evidence>
<keyword evidence="10" id="KW-0807">Transducer</keyword>
<feature type="transmembrane region" description="Helical" evidence="11">
    <location>
        <begin position="287"/>
        <end position="314"/>
    </location>
</feature>
<dbReference type="PRINTS" id="PR00237">
    <property type="entry name" value="GPCRRHODOPSN"/>
</dbReference>
<dbReference type="GO" id="GO:0009755">
    <property type="term" value="P:hormone-mediated signaling pathway"/>
    <property type="evidence" value="ECO:0000318"/>
    <property type="project" value="GO_Central"/>
</dbReference>
<feature type="transmembrane region" description="Helical" evidence="11">
    <location>
        <begin position="335"/>
        <end position="359"/>
    </location>
</feature>
<evidence type="ECO:0000256" key="8">
    <source>
        <dbReference type="ARBA" id="ARBA00023136"/>
    </source>
</evidence>
<dbReference type="GO" id="GO:0008528">
    <property type="term" value="F:G protein-coupled peptide receptor activity"/>
    <property type="evidence" value="ECO:0000318"/>
    <property type="project" value="GO_Central"/>
</dbReference>
<dbReference type="InterPro" id="IPR032675">
    <property type="entry name" value="LRR_dom_sf"/>
</dbReference>
<dbReference type="AlphaFoldDB" id="A0A7M7P6K3"/>
<evidence type="ECO:0000256" key="5">
    <source>
        <dbReference type="ARBA" id="ARBA00022737"/>
    </source>
</evidence>
<dbReference type="InterPro" id="IPR000276">
    <property type="entry name" value="GPCR_Rhodpsn"/>
</dbReference>
<name>A0A7M7P6K3_STRPU</name>
<dbReference type="SUPFAM" id="SSF52058">
    <property type="entry name" value="L domain-like"/>
    <property type="match status" value="1"/>
</dbReference>
<dbReference type="GO" id="GO:0005886">
    <property type="term" value="C:plasma membrane"/>
    <property type="evidence" value="ECO:0000318"/>
    <property type="project" value="GO_Central"/>
</dbReference>
<evidence type="ECO:0000256" key="7">
    <source>
        <dbReference type="ARBA" id="ARBA00023040"/>
    </source>
</evidence>
<evidence type="ECO:0000259" key="12">
    <source>
        <dbReference type="PROSITE" id="PS50262"/>
    </source>
</evidence>
<keyword evidence="9" id="KW-0675">Receptor</keyword>
<feature type="transmembrane region" description="Helical" evidence="11">
    <location>
        <begin position="371"/>
        <end position="394"/>
    </location>
</feature>
<reference evidence="13" key="2">
    <citation type="submission" date="2021-01" db="UniProtKB">
        <authorList>
            <consortium name="EnsemblMetazoa"/>
        </authorList>
    </citation>
    <scope>IDENTIFICATION</scope>
</reference>
<feature type="transmembrane region" description="Helical" evidence="11">
    <location>
        <begin position="180"/>
        <end position="200"/>
    </location>
</feature>
<evidence type="ECO:0000256" key="1">
    <source>
        <dbReference type="ARBA" id="ARBA00004651"/>
    </source>
</evidence>
<dbReference type="Gene3D" id="3.80.10.10">
    <property type="entry name" value="Ribonuclease Inhibitor"/>
    <property type="match status" value="1"/>
</dbReference>
<dbReference type="Proteomes" id="UP000007110">
    <property type="component" value="Unassembled WGS sequence"/>
</dbReference>
<dbReference type="EnsemblMetazoa" id="XM_030991043">
    <property type="protein sequence ID" value="XP_030846903"/>
    <property type="gene ID" value="LOC105442514"/>
</dbReference>
<dbReference type="InParanoid" id="A0A7M7P6K3"/>
<dbReference type="InterPro" id="IPR001611">
    <property type="entry name" value="Leu-rich_rpt"/>
</dbReference>
<dbReference type="OMA" id="SADIHFG"/>
<dbReference type="KEGG" id="spu:105442514"/>
<evidence type="ECO:0000256" key="3">
    <source>
        <dbReference type="ARBA" id="ARBA00022614"/>
    </source>
</evidence>
<sequence length="438" mass="48966">MLDLSYNPILHIEEGAFANLRNLVYLFFVEVYLPSIEPDIISNLSSLTTVSASDNRLCCLLSDQENVTCARTSPKSPLETCGRLYPSVVLGAFGWIIGFTALVGNINVLVLRLRQDRNINVQTLLIINLAVADCLMGVYMIFITSADIHFGETFFLSAPWWRDSILCKVASVLAFISSELSVLTLTLITLERLICILFPFGKYRFDLKVTRVLLVALWIIVFMVGLVPFLLDSHLSGIYGLSDVCLGLPLHVDSGETGILRFERELPWSEEFVVVYDVISSDSRPSWIYSVVIFIGLNMVLFIVILVCYISMFIAVQRSARSVGNSKMRGRDITVARKMAFIVLTNFACWMPIIIMGILTQTGLVVLPSSLYAWTVIFILPINSSINPLLYTFLNSQVRRRKRKGGMSLLPSISRNIDVKGVNVSHIHTDNSTGETRA</sequence>
<evidence type="ECO:0000256" key="11">
    <source>
        <dbReference type="SAM" id="Phobius"/>
    </source>
</evidence>
<reference evidence="14" key="1">
    <citation type="submission" date="2015-02" db="EMBL/GenBank/DDBJ databases">
        <title>Genome sequencing for Strongylocentrotus purpuratus.</title>
        <authorList>
            <person name="Murali S."/>
            <person name="Liu Y."/>
            <person name="Vee V."/>
            <person name="English A."/>
            <person name="Wang M."/>
            <person name="Skinner E."/>
            <person name="Han Y."/>
            <person name="Muzny D.M."/>
            <person name="Worley K.C."/>
            <person name="Gibbs R.A."/>
        </authorList>
    </citation>
    <scope>NUCLEOTIDE SEQUENCE</scope>
</reference>
<feature type="domain" description="G-protein coupled receptors family 1 profile" evidence="12">
    <location>
        <begin position="104"/>
        <end position="391"/>
    </location>
</feature>
<keyword evidence="7" id="KW-0297">G-protein coupled receptor</keyword>
<evidence type="ECO:0000256" key="2">
    <source>
        <dbReference type="ARBA" id="ARBA00022475"/>
    </source>
</evidence>
<feature type="transmembrane region" description="Helical" evidence="11">
    <location>
        <begin position="84"/>
        <end position="111"/>
    </location>
</feature>
<dbReference type="GeneID" id="105442514"/>